<dbReference type="OrthoDB" id="9811522at2"/>
<comment type="caution">
    <text evidence="8">The sequence shown here is derived from an EMBL/GenBank/DDBJ whole genome shotgun (WGS) entry which is preliminary data.</text>
</comment>
<evidence type="ECO:0000256" key="6">
    <source>
        <dbReference type="SAM" id="Phobius"/>
    </source>
</evidence>
<feature type="transmembrane region" description="Helical" evidence="6">
    <location>
        <begin position="25"/>
        <end position="45"/>
    </location>
</feature>
<dbReference type="AlphaFoldDB" id="A0A2U2BCR5"/>
<evidence type="ECO:0000259" key="7">
    <source>
        <dbReference type="Pfam" id="PF12698"/>
    </source>
</evidence>
<evidence type="ECO:0000256" key="2">
    <source>
        <dbReference type="ARBA" id="ARBA00022475"/>
    </source>
</evidence>
<keyword evidence="2" id="KW-1003">Cell membrane</keyword>
<organism evidence="8 9">
    <name type="scientific">Marinilabilia rubra</name>
    <dbReference type="NCBI Taxonomy" id="2162893"/>
    <lineage>
        <taxon>Bacteria</taxon>
        <taxon>Pseudomonadati</taxon>
        <taxon>Bacteroidota</taxon>
        <taxon>Bacteroidia</taxon>
        <taxon>Marinilabiliales</taxon>
        <taxon>Marinilabiliaceae</taxon>
        <taxon>Marinilabilia</taxon>
    </lineage>
</organism>
<dbReference type="GO" id="GO:0140359">
    <property type="term" value="F:ABC-type transporter activity"/>
    <property type="evidence" value="ECO:0007669"/>
    <property type="project" value="InterPro"/>
</dbReference>
<gene>
    <name evidence="8" type="ORF">DDZ16_04465</name>
</gene>
<accession>A0A2U2BCR5</accession>
<evidence type="ECO:0000256" key="5">
    <source>
        <dbReference type="ARBA" id="ARBA00023136"/>
    </source>
</evidence>
<dbReference type="PANTHER" id="PTHR30294:SF47">
    <property type="entry name" value="INNER MEMBRANE TRANSPORT PERMEASE YHHJ"/>
    <property type="match status" value="1"/>
</dbReference>
<feature type="transmembrane region" description="Helical" evidence="6">
    <location>
        <begin position="359"/>
        <end position="380"/>
    </location>
</feature>
<name>A0A2U2BCR5_9BACT</name>
<dbReference type="PANTHER" id="PTHR30294">
    <property type="entry name" value="MEMBRANE COMPONENT OF ABC TRANSPORTER YHHJ-RELATED"/>
    <property type="match status" value="1"/>
</dbReference>
<evidence type="ECO:0000313" key="8">
    <source>
        <dbReference type="EMBL" id="PWE00851.1"/>
    </source>
</evidence>
<feature type="transmembrane region" description="Helical" evidence="6">
    <location>
        <begin position="271"/>
        <end position="295"/>
    </location>
</feature>
<keyword evidence="3 6" id="KW-0812">Transmembrane</keyword>
<evidence type="ECO:0000313" key="9">
    <source>
        <dbReference type="Proteomes" id="UP000244956"/>
    </source>
</evidence>
<evidence type="ECO:0000256" key="4">
    <source>
        <dbReference type="ARBA" id="ARBA00022989"/>
    </source>
</evidence>
<feature type="transmembrane region" description="Helical" evidence="6">
    <location>
        <begin position="195"/>
        <end position="214"/>
    </location>
</feature>
<keyword evidence="4 6" id="KW-1133">Transmembrane helix</keyword>
<comment type="subcellular location">
    <subcellularLocation>
        <location evidence="1">Cell membrane</location>
        <topology evidence="1">Multi-pass membrane protein</topology>
    </subcellularLocation>
</comment>
<dbReference type="RefSeq" id="WP_109263222.1">
    <property type="nucleotide sequence ID" value="NZ_QEWP01000002.1"/>
</dbReference>
<feature type="transmembrane region" description="Helical" evidence="6">
    <location>
        <begin position="241"/>
        <end position="259"/>
    </location>
</feature>
<evidence type="ECO:0000256" key="1">
    <source>
        <dbReference type="ARBA" id="ARBA00004651"/>
    </source>
</evidence>
<keyword evidence="9" id="KW-1185">Reference proteome</keyword>
<feature type="transmembrane region" description="Helical" evidence="6">
    <location>
        <begin position="301"/>
        <end position="321"/>
    </location>
</feature>
<keyword evidence="5 6" id="KW-0472">Membrane</keyword>
<evidence type="ECO:0000256" key="3">
    <source>
        <dbReference type="ARBA" id="ARBA00022692"/>
    </source>
</evidence>
<feature type="domain" description="ABC-2 type transporter transmembrane" evidence="7">
    <location>
        <begin position="28"/>
        <end position="376"/>
    </location>
</feature>
<reference evidence="8 9" key="1">
    <citation type="submission" date="2018-05" db="EMBL/GenBank/DDBJ databases">
        <title>Marinilabilia rubrum sp. nov., isolated from saltern sediment.</title>
        <authorList>
            <person name="Zhang R."/>
        </authorList>
    </citation>
    <scope>NUCLEOTIDE SEQUENCE [LARGE SCALE GENOMIC DNA]</scope>
    <source>
        <strain evidence="8 9">WTE16</strain>
    </source>
</reference>
<dbReference type="Pfam" id="PF12698">
    <property type="entry name" value="ABC2_membrane_3"/>
    <property type="match status" value="1"/>
</dbReference>
<dbReference type="InterPro" id="IPR051449">
    <property type="entry name" value="ABC-2_transporter_component"/>
</dbReference>
<proteinExistence type="predicted"/>
<dbReference type="Proteomes" id="UP000244956">
    <property type="component" value="Unassembled WGS sequence"/>
</dbReference>
<dbReference type="InterPro" id="IPR013525">
    <property type="entry name" value="ABC2_TM"/>
</dbReference>
<dbReference type="EMBL" id="QEWP01000002">
    <property type="protein sequence ID" value="PWE00851.1"/>
    <property type="molecule type" value="Genomic_DNA"/>
</dbReference>
<sequence>MEELKKHAVFNVIRRETERIKQNHAYRFLLFSGPLIGILLLYLIFRQGTTRDFPIAVVDEDNSVLSVKISNALDAASDVAVSYKPVDIFQARELLQQAKVDAIILLPDDLEKSVFQGTKASVPVYINGTNVLKAGIIQRSVLTTLKTISGGIQMKKLILSGKNQQQAMARVMPVRLDKHVLFNPYSNYNYFLNSALLYVMLYLFTFLASIYTFGNELKRGTGPGLLAAGDNSVRLSVLGKMLPYTIIFWGFAMFINFLLYEVEGMPLNGSYTFIFIGQFITILTYQLMGIMLVAATSNLRLSLSLGGAYVMMGITFSGLTFPTEGMPLLARYFTVLFPFTWWEKIMISQSMRGAPISEALPYLCYILLFMVVSIAFLPLYKRCLKEEKYWGKK</sequence>
<dbReference type="GO" id="GO:0005886">
    <property type="term" value="C:plasma membrane"/>
    <property type="evidence" value="ECO:0007669"/>
    <property type="project" value="UniProtKB-SubCell"/>
</dbReference>
<protein>
    <recommendedName>
        <fullName evidence="7">ABC-2 type transporter transmembrane domain-containing protein</fullName>
    </recommendedName>
</protein>
<dbReference type="Gene3D" id="3.40.1710.10">
    <property type="entry name" value="abc type-2 transporter like domain"/>
    <property type="match status" value="1"/>
</dbReference>